<reference evidence="1 2" key="1">
    <citation type="submission" date="2014-07" db="EMBL/GenBank/DDBJ databases">
        <authorList>
            <person name="Harkins D.M."/>
            <person name="Lesho E."/>
            <person name="Waterman P.E."/>
            <person name="Chan A."/>
            <person name="Fouts D.E."/>
        </authorList>
    </citation>
    <scope>NUCLEOTIDE SEQUENCE [LARGE SCALE GENOMIC DNA]</scope>
    <source>
        <strain evidence="1 2">MRSN 3527</strain>
    </source>
</reference>
<dbReference type="EMBL" id="JPHZ01000024">
    <property type="protein sequence ID" value="KLT86957.1"/>
    <property type="molecule type" value="Genomic_DNA"/>
</dbReference>
<dbReference type="Proteomes" id="UP000036122">
    <property type="component" value="Unassembled WGS sequence"/>
</dbReference>
<organism evidence="1 2">
    <name type="scientific">Acinetobacter baumannii MRSN 3527</name>
    <dbReference type="NCBI Taxonomy" id="1409923"/>
    <lineage>
        <taxon>Bacteria</taxon>
        <taxon>Pseudomonadati</taxon>
        <taxon>Pseudomonadota</taxon>
        <taxon>Gammaproteobacteria</taxon>
        <taxon>Moraxellales</taxon>
        <taxon>Moraxellaceae</taxon>
        <taxon>Acinetobacter</taxon>
        <taxon>Acinetobacter calcoaceticus/baumannii complex</taxon>
    </lineage>
</organism>
<protein>
    <submittedName>
        <fullName evidence="1">Uncharacterized protein</fullName>
    </submittedName>
</protein>
<accession>A0A0J0ZX81</accession>
<evidence type="ECO:0000313" key="1">
    <source>
        <dbReference type="EMBL" id="KLT86957.1"/>
    </source>
</evidence>
<evidence type="ECO:0000313" key="2">
    <source>
        <dbReference type="Proteomes" id="UP000036122"/>
    </source>
</evidence>
<proteinExistence type="predicted"/>
<comment type="caution">
    <text evidence="1">The sequence shown here is derived from an EMBL/GenBank/DDBJ whole genome shotgun (WGS) entry which is preliminary data.</text>
</comment>
<gene>
    <name evidence="1" type="ORF">T630_1385</name>
</gene>
<name>A0A0J0ZX81_ACIBA</name>
<sequence>MAPILLKNITFYENRNTDQNGELSIWVMLQRNLRERTS</sequence>
<dbReference type="AlphaFoldDB" id="A0A0J0ZX81"/>